<evidence type="ECO:0000313" key="10">
    <source>
        <dbReference type="EMBL" id="MSU90945.1"/>
    </source>
</evidence>
<name>A0A6L5Z4C6_9RHOB</name>
<comment type="pathway">
    <text evidence="6">Cofactor metabolism; pyridoxal 5'-phosphate salvage; pyridoxal 5'-phosphate from pyridoxine 5'-phosphate: step 1/1.</text>
</comment>
<dbReference type="EC" id="1.4.3.5" evidence="6"/>
<dbReference type="EMBL" id="WIND01000014">
    <property type="protein sequence ID" value="MSU90945.1"/>
    <property type="molecule type" value="Genomic_DNA"/>
</dbReference>
<evidence type="ECO:0000256" key="2">
    <source>
        <dbReference type="ARBA" id="ARBA00022630"/>
    </source>
</evidence>
<comment type="function">
    <text evidence="6">Catalyzes the oxidation of either pyridoxine 5'-phosphate (PNP) or pyridoxamine 5'-phosphate (PMP) into pyridoxal 5'-phosphate (PLP).</text>
</comment>
<evidence type="ECO:0000259" key="9">
    <source>
        <dbReference type="Pfam" id="PF10590"/>
    </source>
</evidence>
<dbReference type="PANTHER" id="PTHR10851:SF0">
    <property type="entry name" value="PYRIDOXINE-5'-PHOSPHATE OXIDASE"/>
    <property type="match status" value="1"/>
</dbReference>
<feature type="binding site" evidence="6">
    <location>
        <position position="116"/>
    </location>
    <ligand>
        <name>substrate</name>
    </ligand>
</feature>
<dbReference type="NCBIfam" id="NF004231">
    <property type="entry name" value="PRK05679.1"/>
    <property type="match status" value="1"/>
</dbReference>
<dbReference type="NCBIfam" id="TIGR00558">
    <property type="entry name" value="pdxH"/>
    <property type="match status" value="1"/>
</dbReference>
<evidence type="ECO:0000256" key="1">
    <source>
        <dbReference type="ARBA" id="ARBA00007301"/>
    </source>
</evidence>
<gene>
    <name evidence="6 10" type="primary">pdxH</name>
    <name evidence="10" type="ORF">GE300_15220</name>
</gene>
<comment type="cofactor">
    <cofactor evidence="6 7">
        <name>FMN</name>
        <dbReference type="ChEBI" id="CHEBI:58210"/>
    </cofactor>
    <text evidence="6 7">Binds 1 FMN per subunit.</text>
</comment>
<evidence type="ECO:0000259" key="8">
    <source>
        <dbReference type="Pfam" id="PF01243"/>
    </source>
</evidence>
<dbReference type="SUPFAM" id="SSF50475">
    <property type="entry name" value="FMN-binding split barrel"/>
    <property type="match status" value="1"/>
</dbReference>
<feature type="binding site" evidence="6 7">
    <location>
        <position position="71"/>
    </location>
    <ligand>
        <name>FMN</name>
        <dbReference type="ChEBI" id="CHEBI:58210"/>
    </ligand>
</feature>
<dbReference type="Pfam" id="PF10590">
    <property type="entry name" value="PNP_phzG_C"/>
    <property type="match status" value="1"/>
</dbReference>
<feature type="binding site" evidence="6 7">
    <location>
        <position position="94"/>
    </location>
    <ligand>
        <name>FMN</name>
        <dbReference type="ChEBI" id="CHEBI:58210"/>
    </ligand>
</feature>
<dbReference type="UniPathway" id="UPA01068">
    <property type="reaction ID" value="UER00304"/>
</dbReference>
<evidence type="ECO:0000256" key="5">
    <source>
        <dbReference type="ARBA" id="ARBA00023096"/>
    </source>
</evidence>
<keyword evidence="3 6" id="KW-0288">FMN</keyword>
<proteinExistence type="inferred from homology"/>
<dbReference type="PIRSF" id="PIRSF000190">
    <property type="entry name" value="Pyd_amn-ph_oxd"/>
    <property type="match status" value="1"/>
</dbReference>
<protein>
    <recommendedName>
        <fullName evidence="6">Pyridoxine/pyridoxamine 5'-phosphate oxidase</fullName>
        <ecNumber evidence="6">1.4.3.5</ecNumber>
    </recommendedName>
    <alternativeName>
        <fullName evidence="6">PNP/PMP oxidase</fullName>
        <shortName evidence="6">PNPOx</shortName>
    </alternativeName>
    <alternativeName>
        <fullName evidence="6">Pyridoxal 5'-phosphate synthase</fullName>
    </alternativeName>
</protein>
<feature type="domain" description="Pyridoxamine 5'-phosphate oxidase N-terminal" evidence="8">
    <location>
        <begin position="23"/>
        <end position="147"/>
    </location>
</feature>
<evidence type="ECO:0000256" key="4">
    <source>
        <dbReference type="ARBA" id="ARBA00023002"/>
    </source>
</evidence>
<dbReference type="GO" id="GO:0010181">
    <property type="term" value="F:FMN binding"/>
    <property type="evidence" value="ECO:0007669"/>
    <property type="project" value="UniProtKB-UniRule"/>
</dbReference>
<comment type="pathway">
    <text evidence="6">Cofactor metabolism; pyridoxal 5'-phosphate salvage; pyridoxal 5'-phosphate from pyridoxamine 5'-phosphate: step 1/1.</text>
</comment>
<dbReference type="InterPro" id="IPR019576">
    <property type="entry name" value="Pyridoxamine_oxidase_dimer_C"/>
</dbReference>
<feature type="binding site" evidence="6">
    <location>
        <position position="55"/>
    </location>
    <ligand>
        <name>substrate</name>
    </ligand>
</feature>
<feature type="binding site" evidence="6 7">
    <location>
        <begin position="65"/>
        <end position="66"/>
    </location>
    <ligand>
        <name>FMN</name>
        <dbReference type="ChEBI" id="CHEBI:58210"/>
    </ligand>
</feature>
<feature type="domain" description="Pyridoxine 5'-phosphate oxidase dimerisation C-terminal" evidence="9">
    <location>
        <begin position="160"/>
        <end position="200"/>
    </location>
</feature>
<sequence length="200" mass="22338">MADDRQGIFAAEDPFALLRNWLEEAGRSEPNDPVAMALATVDATGLPNVRTVLLKGIADGGLTFYTNYQSRKAGELDNSGKAAVLFHWKSLRRQVRARGTVSRQDPAASDAYFASRDLGSRLGAWASQQSRPLQDRATLEARVAEMAARFGENPPRPPHWGGYVLRPDCLEFWADGANRLHDRFEWVRDGDSWRVTRLNP</sequence>
<dbReference type="RefSeq" id="WP_154447609.1">
    <property type="nucleotide sequence ID" value="NZ_WIND01000014.1"/>
</dbReference>
<dbReference type="GO" id="GO:0008615">
    <property type="term" value="P:pyridoxine biosynthetic process"/>
    <property type="evidence" value="ECO:0007669"/>
    <property type="project" value="UniProtKB-UniRule"/>
</dbReference>
<feature type="binding site" evidence="6">
    <location>
        <position position="112"/>
    </location>
    <ligand>
        <name>substrate</name>
    </ligand>
</feature>
<comment type="catalytic activity">
    <reaction evidence="6">
        <text>pyridoxine 5'-phosphate + O2 = pyridoxal 5'-phosphate + H2O2</text>
        <dbReference type="Rhea" id="RHEA:15149"/>
        <dbReference type="ChEBI" id="CHEBI:15379"/>
        <dbReference type="ChEBI" id="CHEBI:16240"/>
        <dbReference type="ChEBI" id="CHEBI:58589"/>
        <dbReference type="ChEBI" id="CHEBI:597326"/>
        <dbReference type="EC" id="1.4.3.5"/>
    </reaction>
</comment>
<feature type="binding site" evidence="6">
    <location>
        <position position="120"/>
    </location>
    <ligand>
        <name>substrate</name>
    </ligand>
</feature>
<feature type="binding site" evidence="6 7">
    <location>
        <position position="183"/>
    </location>
    <ligand>
        <name>FMN</name>
        <dbReference type="ChEBI" id="CHEBI:58210"/>
    </ligand>
</feature>
<dbReference type="Pfam" id="PF01243">
    <property type="entry name" value="PNPOx_N"/>
    <property type="match status" value="1"/>
</dbReference>
<comment type="subunit">
    <text evidence="6">Homodimer.</text>
</comment>
<dbReference type="Gene3D" id="2.30.110.10">
    <property type="entry name" value="Electron Transport, Fmn-binding Protein, Chain A"/>
    <property type="match status" value="1"/>
</dbReference>
<feature type="binding site" evidence="6 7">
    <location>
        <begin position="129"/>
        <end position="130"/>
    </location>
    <ligand>
        <name>FMN</name>
        <dbReference type="ChEBI" id="CHEBI:58210"/>
    </ligand>
</feature>
<dbReference type="InterPro" id="IPR019740">
    <property type="entry name" value="Pyridox_Oxase_CS"/>
</dbReference>
<evidence type="ECO:0000256" key="3">
    <source>
        <dbReference type="ARBA" id="ARBA00022643"/>
    </source>
</evidence>
<keyword evidence="11" id="KW-1185">Reference proteome</keyword>
<comment type="similarity">
    <text evidence="1 6">Belongs to the pyridoxamine 5'-phosphate oxidase family.</text>
</comment>
<evidence type="ECO:0000313" key="11">
    <source>
        <dbReference type="Proteomes" id="UP000474957"/>
    </source>
</evidence>
<dbReference type="PANTHER" id="PTHR10851">
    <property type="entry name" value="PYRIDOXINE-5-PHOSPHATE OXIDASE"/>
    <property type="match status" value="1"/>
</dbReference>
<feature type="binding site" evidence="6 7">
    <location>
        <position position="72"/>
    </location>
    <ligand>
        <name>FMN</name>
        <dbReference type="ChEBI" id="CHEBI:58210"/>
    </ligand>
</feature>
<comment type="caution">
    <text evidence="10">The sequence shown here is derived from an EMBL/GenBank/DDBJ whole genome shotgun (WGS) entry which is preliminary data.</text>
</comment>
<dbReference type="GO" id="GO:0004733">
    <property type="term" value="F:pyridoxamine phosphate oxidase activity"/>
    <property type="evidence" value="ECO:0007669"/>
    <property type="project" value="UniProtKB-UniRule"/>
</dbReference>
<keyword evidence="2 6" id="KW-0285">Flavoprotein</keyword>
<dbReference type="HAMAP" id="MF_01629">
    <property type="entry name" value="PdxH"/>
    <property type="match status" value="1"/>
</dbReference>
<feature type="binding site" evidence="6 7">
    <location>
        <begin position="50"/>
        <end position="55"/>
    </location>
    <ligand>
        <name>FMN</name>
        <dbReference type="ChEBI" id="CHEBI:58210"/>
    </ligand>
</feature>
<feature type="binding site" evidence="6 7">
    <location>
        <position position="173"/>
    </location>
    <ligand>
        <name>FMN</name>
        <dbReference type="ChEBI" id="CHEBI:58210"/>
    </ligand>
</feature>
<organism evidence="10 11">
    <name type="scientific">Halovulum marinum</name>
    <dbReference type="NCBI Taxonomy" id="2662447"/>
    <lineage>
        <taxon>Bacteria</taxon>
        <taxon>Pseudomonadati</taxon>
        <taxon>Pseudomonadota</taxon>
        <taxon>Alphaproteobacteria</taxon>
        <taxon>Rhodobacterales</taxon>
        <taxon>Paracoccaceae</taxon>
        <taxon>Halovulum</taxon>
    </lineage>
</organism>
<accession>A0A6L5Z4C6</accession>
<evidence type="ECO:0000256" key="6">
    <source>
        <dbReference type="HAMAP-Rule" id="MF_01629"/>
    </source>
</evidence>
<keyword evidence="5 6" id="KW-0664">Pyridoxine biosynthesis</keyword>
<feature type="binding site" evidence="6">
    <location>
        <begin position="179"/>
        <end position="181"/>
    </location>
    <ligand>
        <name>substrate</name>
    </ligand>
</feature>
<dbReference type="Proteomes" id="UP000474957">
    <property type="component" value="Unassembled WGS sequence"/>
</dbReference>
<dbReference type="InterPro" id="IPR011576">
    <property type="entry name" value="Pyridox_Oxase_N"/>
</dbReference>
<dbReference type="PROSITE" id="PS01064">
    <property type="entry name" value="PYRIDOX_OXIDASE"/>
    <property type="match status" value="1"/>
</dbReference>
<dbReference type="AlphaFoldDB" id="A0A6L5Z4C6"/>
<evidence type="ECO:0000256" key="7">
    <source>
        <dbReference type="PIRSR" id="PIRSR000190-2"/>
    </source>
</evidence>
<comment type="catalytic activity">
    <reaction evidence="6">
        <text>pyridoxamine 5'-phosphate + O2 + H2O = pyridoxal 5'-phosphate + H2O2 + NH4(+)</text>
        <dbReference type="Rhea" id="RHEA:15817"/>
        <dbReference type="ChEBI" id="CHEBI:15377"/>
        <dbReference type="ChEBI" id="CHEBI:15379"/>
        <dbReference type="ChEBI" id="CHEBI:16240"/>
        <dbReference type="ChEBI" id="CHEBI:28938"/>
        <dbReference type="ChEBI" id="CHEBI:58451"/>
        <dbReference type="ChEBI" id="CHEBI:597326"/>
        <dbReference type="EC" id="1.4.3.5"/>
    </reaction>
</comment>
<dbReference type="InterPro" id="IPR012349">
    <property type="entry name" value="Split_barrel_FMN-bd"/>
</dbReference>
<keyword evidence="4 6" id="KW-0560">Oxidoreductase</keyword>
<reference evidence="10 11" key="1">
    <citation type="submission" date="2019-10" db="EMBL/GenBank/DDBJ databases">
        <title>Cognatihalovulum marinum gen. nov. sp. nov., a new member of the family Rhodobacteraceae isolated from deep seawater of the Northwest Indian Ocean.</title>
        <authorList>
            <person name="Ruan C."/>
            <person name="Wang J."/>
            <person name="Zheng X."/>
            <person name="Song L."/>
            <person name="Zhu Y."/>
            <person name="Huang Y."/>
            <person name="Lu Z."/>
            <person name="Du W."/>
            <person name="Huang L."/>
            <person name="Dai X."/>
        </authorList>
    </citation>
    <scope>NUCLEOTIDE SEQUENCE [LARGE SCALE GENOMIC DNA]</scope>
    <source>
        <strain evidence="10 11">2CG4</strain>
    </source>
</reference>
<dbReference type="InterPro" id="IPR000659">
    <property type="entry name" value="Pyridox_Oxase"/>
</dbReference>